<dbReference type="GO" id="GO:0005768">
    <property type="term" value="C:endosome"/>
    <property type="evidence" value="ECO:0007669"/>
    <property type="project" value="TreeGrafter"/>
</dbReference>
<protein>
    <recommendedName>
        <fullName evidence="4">VPS4-associated protein 1</fullName>
    </recommendedName>
</protein>
<dbReference type="OrthoDB" id="2158714at2759"/>
<dbReference type="PANTHER" id="PTHR28218:SF1">
    <property type="entry name" value="VPS4-ASSOCIATED PROTEIN 1"/>
    <property type="match status" value="1"/>
</dbReference>
<dbReference type="Proteomes" id="UP000233524">
    <property type="component" value="Unassembled WGS sequence"/>
</dbReference>
<name>A0A2N3NKP8_9PEZI</name>
<evidence type="ECO:0000313" key="3">
    <source>
        <dbReference type="Proteomes" id="UP000233524"/>
    </source>
</evidence>
<feature type="compositionally biased region" description="Basic and acidic residues" evidence="1">
    <location>
        <begin position="67"/>
        <end position="133"/>
    </location>
</feature>
<dbReference type="AlphaFoldDB" id="A0A2N3NKP8"/>
<evidence type="ECO:0000256" key="1">
    <source>
        <dbReference type="SAM" id="MobiDB-lite"/>
    </source>
</evidence>
<dbReference type="Pfam" id="PF08432">
    <property type="entry name" value="Vfa1"/>
    <property type="match status" value="1"/>
</dbReference>
<accession>A0A2N3NKP8</accession>
<organism evidence="2 3">
    <name type="scientific">Lomentospora prolificans</name>
    <dbReference type="NCBI Taxonomy" id="41688"/>
    <lineage>
        <taxon>Eukaryota</taxon>
        <taxon>Fungi</taxon>
        <taxon>Dikarya</taxon>
        <taxon>Ascomycota</taxon>
        <taxon>Pezizomycotina</taxon>
        <taxon>Sordariomycetes</taxon>
        <taxon>Hypocreomycetidae</taxon>
        <taxon>Microascales</taxon>
        <taxon>Microascaceae</taxon>
        <taxon>Lomentospora</taxon>
    </lineage>
</organism>
<gene>
    <name evidence="2" type="ORF">jhhlp_000387</name>
</gene>
<dbReference type="PANTHER" id="PTHR28218">
    <property type="entry name" value="VPS4-ASSOCIATED PROTEIN 1"/>
    <property type="match status" value="1"/>
</dbReference>
<dbReference type="InterPro" id="IPR013640">
    <property type="entry name" value="Vfa1"/>
</dbReference>
<dbReference type="GO" id="GO:0007034">
    <property type="term" value="P:vacuolar transport"/>
    <property type="evidence" value="ECO:0007669"/>
    <property type="project" value="TreeGrafter"/>
</dbReference>
<comment type="caution">
    <text evidence="2">The sequence shown here is derived from an EMBL/GenBank/DDBJ whole genome shotgun (WGS) entry which is preliminary data.</text>
</comment>
<feature type="region of interest" description="Disordered" evidence="1">
    <location>
        <begin position="67"/>
        <end position="189"/>
    </location>
</feature>
<evidence type="ECO:0008006" key="4">
    <source>
        <dbReference type="Google" id="ProtNLM"/>
    </source>
</evidence>
<evidence type="ECO:0000313" key="2">
    <source>
        <dbReference type="EMBL" id="PKS13046.1"/>
    </source>
</evidence>
<keyword evidence="3" id="KW-1185">Reference proteome</keyword>
<sequence>MQFPNVYAHRKVAETASKGCDICYRPTTSVLLAEGPDGKDFFYVCVSHLKDRNFCSPIIDQAALDAKKQKELEEEVERVKKEYEEKKKKKDEEKKKKKEEEDKDKDEGSKDKNKNKDKDEDKKGKSDDIKPEESPTQTAAEEPRVFALHRTFYQQRVQKRRQMEMAKRNRERLQQPSNFPSVPKGLPGA</sequence>
<dbReference type="InParanoid" id="A0A2N3NKP8"/>
<dbReference type="EMBL" id="NLAX01000002">
    <property type="protein sequence ID" value="PKS13046.1"/>
    <property type="molecule type" value="Genomic_DNA"/>
</dbReference>
<dbReference type="VEuPathDB" id="FungiDB:jhhlp_000387"/>
<feature type="compositionally biased region" description="Basic and acidic residues" evidence="1">
    <location>
        <begin position="161"/>
        <end position="173"/>
    </location>
</feature>
<reference evidence="2 3" key="1">
    <citation type="journal article" date="2017" name="G3 (Bethesda)">
        <title>First Draft Genome Sequence of the Pathogenic Fungus Lomentospora prolificans (Formerly Scedosporium prolificans).</title>
        <authorList>
            <person name="Luo R."/>
            <person name="Zimin A."/>
            <person name="Workman R."/>
            <person name="Fan Y."/>
            <person name="Pertea G."/>
            <person name="Grossman N."/>
            <person name="Wear M.P."/>
            <person name="Jia B."/>
            <person name="Miller H."/>
            <person name="Casadevall A."/>
            <person name="Timp W."/>
            <person name="Zhang S.X."/>
            <person name="Salzberg S.L."/>
        </authorList>
    </citation>
    <scope>NUCLEOTIDE SEQUENCE [LARGE SCALE GENOMIC DNA]</scope>
    <source>
        <strain evidence="2 3">JHH-5317</strain>
    </source>
</reference>
<proteinExistence type="predicted"/>